<feature type="domain" description="AMP-dependent synthetase/ligase" evidence="2">
    <location>
        <begin position="47"/>
        <end position="180"/>
    </location>
</feature>
<evidence type="ECO:0000313" key="4">
    <source>
        <dbReference type="Proteomes" id="UP001589613"/>
    </source>
</evidence>
<name>A0ABV5V6D8_9MICO</name>
<proteinExistence type="predicted"/>
<dbReference type="InterPro" id="IPR000873">
    <property type="entry name" value="AMP-dep_synth/lig_dom"/>
</dbReference>
<accession>A0ABV5V6D8</accession>
<protein>
    <submittedName>
        <fullName evidence="3">Acyl-CoA synthetase</fullName>
    </submittedName>
</protein>
<feature type="domain" description="AMP-dependent synthetase/ligase" evidence="2">
    <location>
        <begin position="244"/>
        <end position="430"/>
    </location>
</feature>
<keyword evidence="1" id="KW-0007">Acetylation</keyword>
<dbReference type="RefSeq" id="WP_181409662.1">
    <property type="nucleotide sequence ID" value="NZ_JBHMAX010000033.1"/>
</dbReference>
<sequence length="619" mass="65418">MPDERAWADVVGRLGLLTPYESLWEPGERSGTWMSGATVNLSVSCVERHLAERGYQVALHWEGEPGDRRSLTYAELHEQVVALARSLRQMGVGVGDKVGLHLGWLPETVVAMLACARIGAVHTVLPAPLPVEPLADRLSLLDLKVLFTQDGAWRHGTVLPLKARADEAMLAAGGIEHTVVVRRTGMDVQWYEGDRWLHDLLAGSRPGVGEGRPELNGDAVALPVDHPVASIPLANRGGQAVSIVHGTGTMLAGAVAVHEHLSTGGPFWCVGDIAWAVTQFHGIYGPLAGGATTVMFEGTLDVPNHQRAWDIIRRYGVESLLTSPSVMRTVRGWAREMPGISGIPTLRRVATAGEPVEEELAAWLRGAFGVEGTEVADAWGQLELGGIVRITGLSDAPPLPDCGLTIVDVDGVPVPAGETGEVVLTRPWAATMVGVEGDSAGVAEAHWTRHPGVYATGDLGRVDEDGAVQFLGRTDDVVSISGQLVSLREVREVLTEHPYVDRAEVTWRKDPELGRSLVAAVTLSRAAGGGGAAGSGAAAGGAGSADLDAIAVDLMDTVRELLGGLARPRALLVVDRFGEELGRRERAQAIATLATPDRLGAPRSVTWEQVLVAAGHPVG</sequence>
<reference evidence="3 4" key="1">
    <citation type="submission" date="2024-09" db="EMBL/GenBank/DDBJ databases">
        <authorList>
            <person name="Sun Q."/>
            <person name="Mori K."/>
        </authorList>
    </citation>
    <scope>NUCLEOTIDE SEQUENCE [LARGE SCALE GENOMIC DNA]</scope>
    <source>
        <strain evidence="3 4">JCM 12763</strain>
    </source>
</reference>
<evidence type="ECO:0000313" key="3">
    <source>
        <dbReference type="EMBL" id="MFB9733371.1"/>
    </source>
</evidence>
<evidence type="ECO:0000259" key="2">
    <source>
        <dbReference type="Pfam" id="PF00501"/>
    </source>
</evidence>
<dbReference type="PANTHER" id="PTHR24095">
    <property type="entry name" value="ACETYL-COENZYME A SYNTHETASE"/>
    <property type="match status" value="1"/>
</dbReference>
<dbReference type="InterPro" id="IPR042099">
    <property type="entry name" value="ANL_N_sf"/>
</dbReference>
<comment type="caution">
    <text evidence="3">The sequence shown here is derived from an EMBL/GenBank/DDBJ whole genome shotgun (WGS) entry which is preliminary data.</text>
</comment>
<dbReference type="Proteomes" id="UP001589613">
    <property type="component" value="Unassembled WGS sequence"/>
</dbReference>
<keyword evidence="4" id="KW-1185">Reference proteome</keyword>
<gene>
    <name evidence="3" type="ORF">ACFFN0_15085</name>
</gene>
<organism evidence="3 4">
    <name type="scientific">Ornithinimicrobium kibberense</name>
    <dbReference type="NCBI Taxonomy" id="282060"/>
    <lineage>
        <taxon>Bacteria</taxon>
        <taxon>Bacillati</taxon>
        <taxon>Actinomycetota</taxon>
        <taxon>Actinomycetes</taxon>
        <taxon>Micrococcales</taxon>
        <taxon>Ornithinimicrobiaceae</taxon>
        <taxon>Ornithinimicrobium</taxon>
    </lineage>
</organism>
<evidence type="ECO:0000256" key="1">
    <source>
        <dbReference type="ARBA" id="ARBA00022990"/>
    </source>
</evidence>
<dbReference type="EMBL" id="JBHMAX010000033">
    <property type="protein sequence ID" value="MFB9733371.1"/>
    <property type="molecule type" value="Genomic_DNA"/>
</dbReference>
<dbReference type="Gene3D" id="3.30.300.30">
    <property type="match status" value="1"/>
</dbReference>
<dbReference type="Gene3D" id="3.40.50.12780">
    <property type="entry name" value="N-terminal domain of ligase-like"/>
    <property type="match status" value="1"/>
</dbReference>
<dbReference type="PANTHER" id="PTHR24095:SF14">
    <property type="entry name" value="ACETYL-COENZYME A SYNTHETASE 1"/>
    <property type="match status" value="1"/>
</dbReference>
<dbReference type="Pfam" id="PF00501">
    <property type="entry name" value="AMP-binding"/>
    <property type="match status" value="2"/>
</dbReference>
<dbReference type="InterPro" id="IPR045851">
    <property type="entry name" value="AMP-bd_C_sf"/>
</dbReference>
<dbReference type="SUPFAM" id="SSF56801">
    <property type="entry name" value="Acetyl-CoA synthetase-like"/>
    <property type="match status" value="1"/>
</dbReference>